<dbReference type="AlphaFoldDB" id="A0A391NPG2"/>
<dbReference type="Proteomes" id="UP000265618">
    <property type="component" value="Unassembled WGS sequence"/>
</dbReference>
<comment type="caution">
    <text evidence="1">The sequence shown here is derived from an EMBL/GenBank/DDBJ whole genome shotgun (WGS) entry which is preliminary data.</text>
</comment>
<organism evidence="1 2">
    <name type="scientific">Kipferlia bialata</name>
    <dbReference type="NCBI Taxonomy" id="797122"/>
    <lineage>
        <taxon>Eukaryota</taxon>
        <taxon>Metamonada</taxon>
        <taxon>Carpediemonas-like organisms</taxon>
        <taxon>Kipferlia</taxon>
    </lineage>
</organism>
<evidence type="ECO:0000313" key="1">
    <source>
        <dbReference type="EMBL" id="GCA62820.1"/>
    </source>
</evidence>
<sequence length="68" mass="7645">MEGWRVPPVLLVIQLYCSVEFNSDSRHKRLEDTGVCVESLVLGPLTNGTMYSNYLPLHCKVYSPSAET</sequence>
<protein>
    <submittedName>
        <fullName evidence="1">Uncharacterized protein</fullName>
    </submittedName>
</protein>
<keyword evidence="2" id="KW-1185">Reference proteome</keyword>
<gene>
    <name evidence="1" type="ORF">KIPB_006027</name>
</gene>
<reference evidence="1 2" key="1">
    <citation type="journal article" date="2018" name="PLoS ONE">
        <title>The draft genome of Kipferlia bialata reveals reductive genome evolution in fornicate parasites.</title>
        <authorList>
            <person name="Tanifuji G."/>
            <person name="Takabayashi S."/>
            <person name="Kume K."/>
            <person name="Takagi M."/>
            <person name="Nakayama T."/>
            <person name="Kamikawa R."/>
            <person name="Inagaki Y."/>
            <person name="Hashimoto T."/>
        </authorList>
    </citation>
    <scope>NUCLEOTIDE SEQUENCE [LARGE SCALE GENOMIC DNA]</scope>
    <source>
        <strain evidence="1">NY0173</strain>
    </source>
</reference>
<proteinExistence type="predicted"/>
<accession>A0A391NPG2</accession>
<dbReference type="EMBL" id="BDIP01001497">
    <property type="protein sequence ID" value="GCA62820.1"/>
    <property type="molecule type" value="Genomic_DNA"/>
</dbReference>
<evidence type="ECO:0000313" key="2">
    <source>
        <dbReference type="Proteomes" id="UP000265618"/>
    </source>
</evidence>
<name>A0A391NPG2_9EUKA</name>